<dbReference type="PANTHER" id="PTHR15641">
    <property type="entry name" value="ELONGATOR COMPLEX PROTEIN 5"/>
    <property type="match status" value="1"/>
</dbReference>
<dbReference type="InterPro" id="IPR019519">
    <property type="entry name" value="Elp5"/>
</dbReference>
<comment type="subcellular location">
    <subcellularLocation>
        <location evidence="2">Cytoplasm</location>
    </subcellularLocation>
    <subcellularLocation>
        <location evidence="1">Nucleus</location>
    </subcellularLocation>
</comment>
<dbReference type="PANTHER" id="PTHR15641:SF1">
    <property type="entry name" value="ELONGATOR COMPLEX PROTEIN 5"/>
    <property type="match status" value="1"/>
</dbReference>
<comment type="similarity">
    <text evidence="4">Belongs to the ELP5 family.</text>
</comment>
<dbReference type="FunCoup" id="A0A165QBY0">
    <property type="interactions" value="117"/>
</dbReference>
<evidence type="ECO:0000256" key="6">
    <source>
        <dbReference type="ARBA" id="ARBA00022490"/>
    </source>
</evidence>
<keyword evidence="6" id="KW-0963">Cytoplasm</keyword>
<organism evidence="10 11">
    <name type="scientific">Exidia glandulosa HHB12029</name>
    <dbReference type="NCBI Taxonomy" id="1314781"/>
    <lineage>
        <taxon>Eukaryota</taxon>
        <taxon>Fungi</taxon>
        <taxon>Dikarya</taxon>
        <taxon>Basidiomycota</taxon>
        <taxon>Agaricomycotina</taxon>
        <taxon>Agaricomycetes</taxon>
        <taxon>Auriculariales</taxon>
        <taxon>Exidiaceae</taxon>
        <taxon>Exidia</taxon>
    </lineage>
</organism>
<evidence type="ECO:0000256" key="2">
    <source>
        <dbReference type="ARBA" id="ARBA00004496"/>
    </source>
</evidence>
<reference evidence="10 11" key="1">
    <citation type="journal article" date="2016" name="Mol. Biol. Evol.">
        <title>Comparative Genomics of Early-Diverging Mushroom-Forming Fungi Provides Insights into the Origins of Lignocellulose Decay Capabilities.</title>
        <authorList>
            <person name="Nagy L.G."/>
            <person name="Riley R."/>
            <person name="Tritt A."/>
            <person name="Adam C."/>
            <person name="Daum C."/>
            <person name="Floudas D."/>
            <person name="Sun H."/>
            <person name="Yadav J.S."/>
            <person name="Pangilinan J."/>
            <person name="Larsson K.H."/>
            <person name="Matsuura K."/>
            <person name="Barry K."/>
            <person name="Labutti K."/>
            <person name="Kuo R."/>
            <person name="Ohm R.A."/>
            <person name="Bhattacharya S.S."/>
            <person name="Shirouzu T."/>
            <person name="Yoshinaga Y."/>
            <person name="Martin F.M."/>
            <person name="Grigoriev I.V."/>
            <person name="Hibbett D.S."/>
        </authorList>
    </citation>
    <scope>NUCLEOTIDE SEQUENCE [LARGE SCALE GENOMIC DNA]</scope>
    <source>
        <strain evidence="10 11">HHB12029</strain>
    </source>
</reference>
<sequence>MTLLLPDILASKDASKCPLVVVQHDLAQSPFPILRQILAAASHVVLVRTLYAMDAFVESAALATAVSDIDWTDIDGELALDRRQRLLDAIAAVPSLSSAGSRSPVVLIDSLDTLSEDLGSVAKAVRLVRDVLSALTSVPRARARLILPILAPSRTLAPLSAIHPRTELRLHAPVLLRHLARELMTPPDAPRFWTLLSELVARREGEKLARGAPNVHGPTVVEVVLPSRRGVLRAVEVWDDGQVTDVATLGLNAPAKLPEPTDAMSGLSFNLSLTSEQQEARSRVVLPYAHTGQSKPPGAGEIIYEPDSADDFDDEDPDDDLEL</sequence>
<keyword evidence="11" id="KW-1185">Reference proteome</keyword>
<proteinExistence type="inferred from homology"/>
<dbReference type="Proteomes" id="UP000077266">
    <property type="component" value="Unassembled WGS sequence"/>
</dbReference>
<dbReference type="GO" id="GO:0005829">
    <property type="term" value="C:cytosol"/>
    <property type="evidence" value="ECO:0007669"/>
    <property type="project" value="TreeGrafter"/>
</dbReference>
<feature type="region of interest" description="Disordered" evidence="9">
    <location>
        <begin position="289"/>
        <end position="323"/>
    </location>
</feature>
<accession>A0A165QBY0</accession>
<keyword evidence="8" id="KW-0539">Nucleus</keyword>
<dbReference type="STRING" id="1314781.A0A165QBY0"/>
<comment type="pathway">
    <text evidence="3">tRNA modification; 5-methoxycarbonylmethyl-2-thiouridine-tRNA biosynthesis.</text>
</comment>
<dbReference type="GO" id="GO:0000049">
    <property type="term" value="F:tRNA binding"/>
    <property type="evidence" value="ECO:0007669"/>
    <property type="project" value="TreeGrafter"/>
</dbReference>
<dbReference type="AlphaFoldDB" id="A0A165QBY0"/>
<name>A0A165QBY0_EXIGL</name>
<evidence type="ECO:0000256" key="3">
    <source>
        <dbReference type="ARBA" id="ARBA00005043"/>
    </source>
</evidence>
<dbReference type="OrthoDB" id="166907at2759"/>
<evidence type="ECO:0000256" key="8">
    <source>
        <dbReference type="ARBA" id="ARBA00023242"/>
    </source>
</evidence>
<dbReference type="GO" id="GO:0033588">
    <property type="term" value="C:elongator holoenzyme complex"/>
    <property type="evidence" value="ECO:0007669"/>
    <property type="project" value="InterPro"/>
</dbReference>
<evidence type="ECO:0000313" key="10">
    <source>
        <dbReference type="EMBL" id="KZW03383.1"/>
    </source>
</evidence>
<evidence type="ECO:0000256" key="1">
    <source>
        <dbReference type="ARBA" id="ARBA00004123"/>
    </source>
</evidence>
<keyword evidence="7" id="KW-0819">tRNA processing</keyword>
<feature type="compositionally biased region" description="Acidic residues" evidence="9">
    <location>
        <begin position="307"/>
        <end position="323"/>
    </location>
</feature>
<protein>
    <recommendedName>
        <fullName evidence="5">Elongator complex protein 5</fullName>
    </recommendedName>
</protein>
<evidence type="ECO:0000256" key="4">
    <source>
        <dbReference type="ARBA" id="ARBA00009567"/>
    </source>
</evidence>
<evidence type="ECO:0000256" key="5">
    <source>
        <dbReference type="ARBA" id="ARBA00020264"/>
    </source>
</evidence>
<dbReference type="EMBL" id="KV425884">
    <property type="protein sequence ID" value="KZW03383.1"/>
    <property type="molecule type" value="Genomic_DNA"/>
</dbReference>
<evidence type="ECO:0000256" key="7">
    <source>
        <dbReference type="ARBA" id="ARBA00022694"/>
    </source>
</evidence>
<gene>
    <name evidence="10" type="ORF">EXIGLDRAFT_725824</name>
</gene>
<evidence type="ECO:0000256" key="9">
    <source>
        <dbReference type="SAM" id="MobiDB-lite"/>
    </source>
</evidence>
<dbReference type="InParanoid" id="A0A165QBY0"/>
<dbReference type="Pfam" id="PF10483">
    <property type="entry name" value="Elong_Iki1"/>
    <property type="match status" value="1"/>
</dbReference>
<evidence type="ECO:0000313" key="11">
    <source>
        <dbReference type="Proteomes" id="UP000077266"/>
    </source>
</evidence>
<dbReference type="UniPathway" id="UPA00988"/>
<dbReference type="GO" id="GO:0005634">
    <property type="term" value="C:nucleus"/>
    <property type="evidence" value="ECO:0007669"/>
    <property type="project" value="UniProtKB-SubCell"/>
</dbReference>
<dbReference type="GO" id="GO:0002098">
    <property type="term" value="P:tRNA wobble uridine modification"/>
    <property type="evidence" value="ECO:0007669"/>
    <property type="project" value="InterPro"/>
</dbReference>